<comment type="subcellular location">
    <subcellularLocation>
        <location evidence="1">Membrane</location>
        <topology evidence="1">Multi-pass membrane protein</topology>
    </subcellularLocation>
</comment>
<feature type="transmembrane region" description="Helical" evidence="7">
    <location>
        <begin position="131"/>
        <end position="154"/>
    </location>
</feature>
<evidence type="ECO:0008006" key="10">
    <source>
        <dbReference type="Google" id="ProtNLM"/>
    </source>
</evidence>
<evidence type="ECO:0000313" key="9">
    <source>
        <dbReference type="Proteomes" id="UP000823941"/>
    </source>
</evidence>
<evidence type="ECO:0000256" key="5">
    <source>
        <dbReference type="ARBA" id="ARBA00093776"/>
    </source>
</evidence>
<evidence type="ECO:0000256" key="4">
    <source>
        <dbReference type="ARBA" id="ARBA00023136"/>
    </source>
</evidence>
<dbReference type="Pfam" id="PF26158">
    <property type="entry name" value="Claudin_TMEM179-179B"/>
    <property type="match status" value="1"/>
</dbReference>
<feature type="transmembrane region" description="Helical" evidence="7">
    <location>
        <begin position="166"/>
        <end position="186"/>
    </location>
</feature>
<evidence type="ECO:0000256" key="1">
    <source>
        <dbReference type="ARBA" id="ARBA00004141"/>
    </source>
</evidence>
<evidence type="ECO:0000256" key="2">
    <source>
        <dbReference type="ARBA" id="ARBA00022692"/>
    </source>
</evidence>
<gene>
    <name evidence="8" type="ORF">JYU34_018638</name>
</gene>
<comment type="similarity">
    <text evidence="5">Belongs to the TMEM179 family.</text>
</comment>
<protein>
    <recommendedName>
        <fullName evidence="10">Transmembrane protein</fullName>
    </recommendedName>
</protein>
<reference evidence="8 9" key="1">
    <citation type="submission" date="2021-06" db="EMBL/GenBank/DDBJ databases">
        <title>A haploid diamondback moth (Plutella xylostella L.) genome assembly resolves 31 chromosomes and identifies a diamide resistance mutation.</title>
        <authorList>
            <person name="Ward C.M."/>
            <person name="Perry K.D."/>
            <person name="Baker G."/>
            <person name="Powis K."/>
            <person name="Heckel D.G."/>
            <person name="Baxter S.W."/>
        </authorList>
    </citation>
    <scope>NUCLEOTIDE SEQUENCE [LARGE SCALE GENOMIC DNA]</scope>
    <source>
        <strain evidence="8 9">LV</strain>
        <tissue evidence="8">Single pupa</tissue>
    </source>
</reference>
<evidence type="ECO:0000256" key="7">
    <source>
        <dbReference type="SAM" id="Phobius"/>
    </source>
</evidence>
<keyword evidence="3 7" id="KW-1133">Transmembrane helix</keyword>
<keyword evidence="4 7" id="KW-0472">Membrane</keyword>
<keyword evidence="2 7" id="KW-0812">Transmembrane</keyword>
<proteinExistence type="inferred from homology"/>
<keyword evidence="9" id="KW-1185">Reference proteome</keyword>
<dbReference type="InterPro" id="IPR059010">
    <property type="entry name" value="TMEM179-179B"/>
</dbReference>
<comment type="caution">
    <text evidence="8">The sequence shown here is derived from an EMBL/GenBank/DDBJ whole genome shotgun (WGS) entry which is preliminary data.</text>
</comment>
<evidence type="ECO:0000313" key="8">
    <source>
        <dbReference type="EMBL" id="KAG7297883.1"/>
    </source>
</evidence>
<dbReference type="Proteomes" id="UP000823941">
    <property type="component" value="Chromosome 25"/>
</dbReference>
<sequence>MNEDPITPTTEEGSEFSEPRAHRREKILLYEELRFVERNEHEINSTWKSAHLLLFFLAFVFGSFCTFCFHMLMYMFDEKCVLFPKLLSLSAQRHSKIFEYLPLEQELANTLPVDFLSTQWVEKNVCYLPTFVPLVSGIFGLVWITMLLMCNAGSRTQTGLQSPWRILLPVFIFSVAMGALCVYASVLTQAGLAEFCNKLAEATNSQTCSYAINVVTLLYERRISGVYQATRLTVLSAWTHTACWLLSAALVLARVALAVDFQLVRVQAVLDGDLDVMLQRNEKQIRSVYPELAIGKEKRDKGVQKDGAALNYPQGPGVAYYPGTVFPADAVTPPGTVPHEHVTIKLPDDASGKETIDLEKVQIDDEVYYIVPLPKTQSVNESADYDDWVDSSREAALKKQPKQHRFIVRFLYDFVDDLIEFELEKSAENVTEDINLLTPPKKSFAK</sequence>
<dbReference type="EMBL" id="JAHIBW010000025">
    <property type="protein sequence ID" value="KAG7297883.1"/>
    <property type="molecule type" value="Genomic_DNA"/>
</dbReference>
<evidence type="ECO:0000256" key="3">
    <source>
        <dbReference type="ARBA" id="ARBA00022989"/>
    </source>
</evidence>
<accession>A0ABQ7PY14</accession>
<evidence type="ECO:0000256" key="6">
    <source>
        <dbReference type="SAM" id="MobiDB-lite"/>
    </source>
</evidence>
<feature type="region of interest" description="Disordered" evidence="6">
    <location>
        <begin position="1"/>
        <end position="20"/>
    </location>
</feature>
<name>A0ABQ7PY14_PLUXY</name>
<feature type="transmembrane region" description="Helical" evidence="7">
    <location>
        <begin position="52"/>
        <end position="76"/>
    </location>
</feature>
<organism evidence="8 9">
    <name type="scientific">Plutella xylostella</name>
    <name type="common">Diamondback moth</name>
    <name type="synonym">Plutella maculipennis</name>
    <dbReference type="NCBI Taxonomy" id="51655"/>
    <lineage>
        <taxon>Eukaryota</taxon>
        <taxon>Metazoa</taxon>
        <taxon>Ecdysozoa</taxon>
        <taxon>Arthropoda</taxon>
        <taxon>Hexapoda</taxon>
        <taxon>Insecta</taxon>
        <taxon>Pterygota</taxon>
        <taxon>Neoptera</taxon>
        <taxon>Endopterygota</taxon>
        <taxon>Lepidoptera</taxon>
        <taxon>Glossata</taxon>
        <taxon>Ditrysia</taxon>
        <taxon>Yponomeutoidea</taxon>
        <taxon>Plutellidae</taxon>
        <taxon>Plutella</taxon>
    </lineage>
</organism>